<gene>
    <name evidence="2" type="ORF">LMG32289_00932</name>
</gene>
<dbReference type="Pfam" id="PF20247">
    <property type="entry name" value="DUF6602"/>
    <property type="match status" value="1"/>
</dbReference>
<name>A0ABN7Y0W1_9BURK</name>
<keyword evidence="3" id="KW-1185">Reference proteome</keyword>
<organism evidence="2 3">
    <name type="scientific">Cupriavidus pampae</name>
    <dbReference type="NCBI Taxonomy" id="659251"/>
    <lineage>
        <taxon>Bacteria</taxon>
        <taxon>Pseudomonadati</taxon>
        <taxon>Pseudomonadota</taxon>
        <taxon>Betaproteobacteria</taxon>
        <taxon>Burkholderiales</taxon>
        <taxon>Burkholderiaceae</taxon>
        <taxon>Cupriavidus</taxon>
    </lineage>
</organism>
<reference evidence="2 3" key="1">
    <citation type="submission" date="2021-08" db="EMBL/GenBank/DDBJ databases">
        <authorList>
            <person name="Peeters C."/>
        </authorList>
    </citation>
    <scope>NUCLEOTIDE SEQUENCE [LARGE SCALE GENOMIC DNA]</scope>
    <source>
        <strain evidence="2 3">LMG 32289</strain>
    </source>
</reference>
<evidence type="ECO:0000313" key="2">
    <source>
        <dbReference type="EMBL" id="CAG9166124.1"/>
    </source>
</evidence>
<protein>
    <recommendedName>
        <fullName evidence="1">DUF6602 domain-containing protein</fullName>
    </recommendedName>
</protein>
<dbReference type="EMBL" id="CAJZAG010000002">
    <property type="protein sequence ID" value="CAG9166124.1"/>
    <property type="molecule type" value="Genomic_DNA"/>
</dbReference>
<evidence type="ECO:0000259" key="1">
    <source>
        <dbReference type="Pfam" id="PF20247"/>
    </source>
</evidence>
<accession>A0ABN7Y0W1</accession>
<feature type="domain" description="DUF6602" evidence="1">
    <location>
        <begin position="22"/>
        <end position="119"/>
    </location>
</feature>
<dbReference type="RefSeq" id="WP_223982580.1">
    <property type="nucleotide sequence ID" value="NZ_CAJZAG010000002.1"/>
</dbReference>
<dbReference type="Proteomes" id="UP000706525">
    <property type="component" value="Unassembled WGS sequence"/>
</dbReference>
<evidence type="ECO:0000313" key="3">
    <source>
        <dbReference type="Proteomes" id="UP000706525"/>
    </source>
</evidence>
<comment type="caution">
    <text evidence="2">The sequence shown here is derived from an EMBL/GenBank/DDBJ whole genome shotgun (WGS) entry which is preliminary data.</text>
</comment>
<dbReference type="InterPro" id="IPR046537">
    <property type="entry name" value="DUF6602"/>
</dbReference>
<sequence>MIKNASDLLTAFIAKEREKVESTSMQHMPTLGSAYEAIAKEGIDQQFVLPPELDLRVVSGFIDGCPKQIDGMLVQGEGQRYGLTDQYIYPARQVLCVLEVKKTLDSTALAEGIMHLADILRHCDVDFRARLNAGEYFDIRSARESYEMLTGRAGPLSTQAALSLPEPDRINFFTLLRQSYAPVAVLLGFNGYTTEHGLRSAMLKFARSNIGALAKNLPEILPALITAGTFSLVKCTGQPYLSRAPNGGWVLLASGRDHVARILLEFLWTKISVICGVPMPFGPDLDHEYLAELLVVRGESVDGKGVFELSAHELSEKDLARPGATDWEPRKLSAAAVDVVKSLAFQPGPLKLDLSLSETIHKKHGAVLDDVVAELVNTQVYCRTDNELRSIGRNTLIVIREDGTGYTDQHTARLTAWCDKQAFVLTPLPLAMGNQTWG</sequence>
<proteinExistence type="predicted"/>